<dbReference type="EMBL" id="PDCN02000003">
    <property type="protein sequence ID" value="PIB76864.1"/>
    <property type="molecule type" value="Genomic_DNA"/>
</dbReference>
<evidence type="ECO:0000313" key="3">
    <source>
        <dbReference type="EMBL" id="PIB76864.1"/>
    </source>
</evidence>
<evidence type="ECO:0000256" key="1">
    <source>
        <dbReference type="ARBA" id="ARBA00022729"/>
    </source>
</evidence>
<feature type="region of interest" description="Disordered" evidence="2">
    <location>
        <begin position="79"/>
        <end position="104"/>
    </location>
</feature>
<dbReference type="Gene3D" id="3.40.1000.10">
    <property type="entry name" value="Mog1/PsbP, alpha/beta/alpha sandwich"/>
    <property type="match status" value="1"/>
</dbReference>
<evidence type="ECO:0000313" key="4">
    <source>
        <dbReference type="Proteomes" id="UP000230551"/>
    </source>
</evidence>
<gene>
    <name evidence="3" type="ORF">CQY22_004265</name>
</gene>
<accession>A0A2G5PFY9</accession>
<keyword evidence="4" id="KW-1185">Reference proteome</keyword>
<evidence type="ECO:0008006" key="5">
    <source>
        <dbReference type="Google" id="ProtNLM"/>
    </source>
</evidence>
<name>A0A2G5PFY9_9MYCO</name>
<sequence length="271" mass="27235">MSALVSVDVAQPASRPISAGSMRILVVRIAGQSTGPGSTGSNVVPMQTLTRTAAALAATALLIGSAACSKQVSGDPAETTAAATTSAESTETTEPAPSTPTATGAASLAAYAEANKLTATSVAHGDPGPTVTLPKVEGWDLVYDRPDAPFGALVLQQPVNPDKPAVLSMRMTKLSGGEVNRDEVFASSANEIKNLPGVQDSSVTSARLSGFVADRIAALTTDGGLAAQETVLIPSGADSYVLQIHVTGHQEDAAALTTLTGAVDSDTVITP</sequence>
<dbReference type="InterPro" id="IPR019674">
    <property type="entry name" value="Lipoprotein_LpqN/LpqT-like"/>
</dbReference>
<dbReference type="Proteomes" id="UP000230551">
    <property type="component" value="Unassembled WGS sequence"/>
</dbReference>
<evidence type="ECO:0000256" key="2">
    <source>
        <dbReference type="SAM" id="MobiDB-lite"/>
    </source>
</evidence>
<dbReference type="Pfam" id="PF10738">
    <property type="entry name" value="Lpp-LpqN"/>
    <property type="match status" value="1"/>
</dbReference>
<protein>
    <recommendedName>
        <fullName evidence="5">Lipoprotein LpqN</fullName>
    </recommendedName>
</protein>
<dbReference type="AlphaFoldDB" id="A0A2G5PFY9"/>
<keyword evidence="1" id="KW-0732">Signal</keyword>
<proteinExistence type="predicted"/>
<comment type="caution">
    <text evidence="3">The sequence shown here is derived from an EMBL/GenBank/DDBJ whole genome shotgun (WGS) entry which is preliminary data.</text>
</comment>
<organism evidence="3 4">
    <name type="scientific">Mycolicibacterium brumae</name>
    <dbReference type="NCBI Taxonomy" id="85968"/>
    <lineage>
        <taxon>Bacteria</taxon>
        <taxon>Bacillati</taxon>
        <taxon>Actinomycetota</taxon>
        <taxon>Actinomycetes</taxon>
        <taxon>Mycobacteriales</taxon>
        <taxon>Mycobacteriaceae</taxon>
        <taxon>Mycolicibacterium</taxon>
    </lineage>
</organism>
<reference evidence="3 4" key="1">
    <citation type="journal article" date="2017" name="Infect. Genet. Evol.">
        <title>The new phylogeny of the genus Mycobacterium: The old and the news.</title>
        <authorList>
            <person name="Tortoli E."/>
            <person name="Fedrizzi T."/>
            <person name="Meehan C.J."/>
            <person name="Trovato A."/>
            <person name="Grottola A."/>
            <person name="Giacobazzi E."/>
            <person name="Serpini G.F."/>
            <person name="Tagliazucchi S."/>
            <person name="Fabio A."/>
            <person name="Bettua C."/>
            <person name="Bertorelli R."/>
            <person name="Frascaro F."/>
            <person name="De Sanctis V."/>
            <person name="Pecorari M."/>
            <person name="Jousson O."/>
            <person name="Segata N."/>
            <person name="Cirillo D.M."/>
        </authorList>
    </citation>
    <scope>NUCLEOTIDE SEQUENCE [LARGE SCALE GENOMIC DNA]</scope>
    <source>
        <strain evidence="3 4">CIP1034565</strain>
    </source>
</reference>